<feature type="transmembrane region" description="Helical" evidence="1">
    <location>
        <begin position="85"/>
        <end position="105"/>
    </location>
</feature>
<evidence type="ECO:0000313" key="3">
    <source>
        <dbReference type="Proteomes" id="UP001160142"/>
    </source>
</evidence>
<organism evidence="2 3">
    <name type="scientific">Antiquaquibacter oligotrophicus</name>
    <dbReference type="NCBI Taxonomy" id="2880260"/>
    <lineage>
        <taxon>Bacteria</taxon>
        <taxon>Bacillati</taxon>
        <taxon>Actinomycetota</taxon>
        <taxon>Actinomycetes</taxon>
        <taxon>Micrococcales</taxon>
        <taxon>Microbacteriaceae</taxon>
        <taxon>Antiquaquibacter</taxon>
    </lineage>
</organism>
<keyword evidence="1" id="KW-0812">Transmembrane</keyword>
<feature type="transmembrane region" description="Helical" evidence="1">
    <location>
        <begin position="125"/>
        <end position="148"/>
    </location>
</feature>
<dbReference type="RefSeq" id="WP_322133185.1">
    <property type="nucleotide sequence ID" value="NZ_CP085036.1"/>
</dbReference>
<accession>A0ABT6KM97</accession>
<feature type="transmembrane region" description="Helical" evidence="1">
    <location>
        <begin position="244"/>
        <end position="269"/>
    </location>
</feature>
<dbReference type="EMBL" id="JARXVQ010000001">
    <property type="protein sequence ID" value="MDH6180850.1"/>
    <property type="molecule type" value="Genomic_DNA"/>
</dbReference>
<feature type="transmembrane region" description="Helical" evidence="1">
    <location>
        <begin position="275"/>
        <end position="294"/>
    </location>
</feature>
<reference evidence="2 3" key="1">
    <citation type="submission" date="2023-04" db="EMBL/GenBank/DDBJ databases">
        <title>Genome Encyclopedia of Bacteria and Archaea VI: Functional Genomics of Type Strains.</title>
        <authorList>
            <person name="Whitman W."/>
        </authorList>
    </citation>
    <scope>NUCLEOTIDE SEQUENCE [LARGE SCALE GENOMIC DNA]</scope>
    <source>
        <strain evidence="2 3">SG_E_30_P1</strain>
    </source>
</reference>
<comment type="caution">
    <text evidence="2">The sequence shown here is derived from an EMBL/GenBank/DDBJ whole genome shotgun (WGS) entry which is preliminary data.</text>
</comment>
<dbReference type="Proteomes" id="UP001160142">
    <property type="component" value="Unassembled WGS sequence"/>
</dbReference>
<name>A0ABT6KM97_9MICO</name>
<evidence type="ECO:0000256" key="1">
    <source>
        <dbReference type="SAM" id="Phobius"/>
    </source>
</evidence>
<gene>
    <name evidence="2" type="ORF">M2152_001032</name>
</gene>
<evidence type="ECO:0000313" key="2">
    <source>
        <dbReference type="EMBL" id="MDH6180850.1"/>
    </source>
</evidence>
<protein>
    <submittedName>
        <fullName evidence="2">Uncharacterized protein</fullName>
    </submittedName>
</protein>
<feature type="transmembrane region" description="Helical" evidence="1">
    <location>
        <begin position="217"/>
        <end position="237"/>
    </location>
</feature>
<feature type="transmembrane region" description="Helical" evidence="1">
    <location>
        <begin position="169"/>
        <end position="191"/>
    </location>
</feature>
<proteinExistence type="predicted"/>
<sequence length="312" mass="33501">MSDIINNYVADVVRRIPRSQRDDVAFELKELISDELRGRAEEAGGVVDDATTIAFLTAFGRPADVADRYRPAGFTIIRPSDAPRFAAVALGGVAVQWVLTLVATFSTPTPGVEWLSLLGAWWLSWGLGALWWPGLLVSLSIVAALVGTRRTAAPAVSTKEVDRARVSRAGIVLTLVGGVVGATVVISLPLLPSWGSGLPDPVIAAFAFDQDFLVLRAPWVLLIWAASAALGIALIAAGRWTRSLTWAAIGLDIAWIVLLTLWVIAPIFISPLADSTTRSILVLLMAVVVVDLVLRVRALPRRPRTPRVSVRP</sequence>
<keyword evidence="1" id="KW-1133">Transmembrane helix</keyword>
<keyword evidence="1" id="KW-0472">Membrane</keyword>
<keyword evidence="3" id="KW-1185">Reference proteome</keyword>